<evidence type="ECO:0000256" key="1">
    <source>
        <dbReference type="SAM" id="SignalP"/>
    </source>
</evidence>
<keyword evidence="3" id="KW-1185">Reference proteome</keyword>
<dbReference type="Proteomes" id="UP001374579">
    <property type="component" value="Unassembled WGS sequence"/>
</dbReference>
<evidence type="ECO:0008006" key="4">
    <source>
        <dbReference type="Google" id="ProtNLM"/>
    </source>
</evidence>
<dbReference type="EMBL" id="JBAMIC010000024">
    <property type="protein sequence ID" value="KAK7090099.1"/>
    <property type="molecule type" value="Genomic_DNA"/>
</dbReference>
<protein>
    <recommendedName>
        <fullName evidence="4">EF-hand domain-containing protein</fullName>
    </recommendedName>
</protein>
<gene>
    <name evidence="2" type="ORF">V1264_009944</name>
</gene>
<proteinExistence type="predicted"/>
<accession>A0AAN9ANV5</accession>
<comment type="caution">
    <text evidence="2">The sequence shown here is derived from an EMBL/GenBank/DDBJ whole genome shotgun (WGS) entry which is preliminary data.</text>
</comment>
<evidence type="ECO:0000313" key="2">
    <source>
        <dbReference type="EMBL" id="KAK7090099.1"/>
    </source>
</evidence>
<name>A0AAN9ANV5_9CAEN</name>
<evidence type="ECO:0000313" key="3">
    <source>
        <dbReference type="Proteomes" id="UP001374579"/>
    </source>
</evidence>
<feature type="chain" id="PRO_5042868676" description="EF-hand domain-containing protein" evidence="1">
    <location>
        <begin position="22"/>
        <end position="110"/>
    </location>
</feature>
<reference evidence="2 3" key="1">
    <citation type="submission" date="2024-02" db="EMBL/GenBank/DDBJ databases">
        <title>Chromosome-scale genome assembly of the rough periwinkle Littorina saxatilis.</title>
        <authorList>
            <person name="De Jode A."/>
            <person name="Faria R."/>
            <person name="Formenti G."/>
            <person name="Sims Y."/>
            <person name="Smith T.P."/>
            <person name="Tracey A."/>
            <person name="Wood J.M.D."/>
            <person name="Zagrodzka Z.B."/>
            <person name="Johannesson K."/>
            <person name="Butlin R.K."/>
            <person name="Leder E.H."/>
        </authorList>
    </citation>
    <scope>NUCLEOTIDE SEQUENCE [LARGE SCALE GENOMIC DNA]</scope>
    <source>
        <strain evidence="2">Snail1</strain>
        <tissue evidence="2">Muscle</tissue>
    </source>
</reference>
<sequence length="110" mass="12529">MRMGLCLALLVCTVLVIESDALWSRRSRCRRRDLNEDPQADSAQDDVRCAHMVDHDDVTNVGVPFDMVKVVFKMLDGDDGDDVLNEREYLLFMDAMGEFKHCFPNETTSA</sequence>
<feature type="signal peptide" evidence="1">
    <location>
        <begin position="1"/>
        <end position="21"/>
    </location>
</feature>
<keyword evidence="1" id="KW-0732">Signal</keyword>
<dbReference type="AlphaFoldDB" id="A0AAN9ANV5"/>
<organism evidence="2 3">
    <name type="scientific">Littorina saxatilis</name>
    <dbReference type="NCBI Taxonomy" id="31220"/>
    <lineage>
        <taxon>Eukaryota</taxon>
        <taxon>Metazoa</taxon>
        <taxon>Spiralia</taxon>
        <taxon>Lophotrochozoa</taxon>
        <taxon>Mollusca</taxon>
        <taxon>Gastropoda</taxon>
        <taxon>Caenogastropoda</taxon>
        <taxon>Littorinimorpha</taxon>
        <taxon>Littorinoidea</taxon>
        <taxon>Littorinidae</taxon>
        <taxon>Littorina</taxon>
    </lineage>
</organism>